<feature type="transmembrane region" description="Helical" evidence="9">
    <location>
        <begin position="359"/>
        <end position="382"/>
    </location>
</feature>
<comment type="caution">
    <text evidence="10">The sequence shown here is derived from an EMBL/GenBank/DDBJ whole genome shotgun (WGS) entry which is preliminary data.</text>
</comment>
<dbReference type="GO" id="GO:0006952">
    <property type="term" value="P:defense response"/>
    <property type="evidence" value="ECO:0007669"/>
    <property type="project" value="UniProtKB-KW"/>
</dbReference>
<organism evidence="10 11">
    <name type="scientific">Quillaja saponaria</name>
    <name type="common">Soap bark tree</name>
    <dbReference type="NCBI Taxonomy" id="32244"/>
    <lineage>
        <taxon>Eukaryota</taxon>
        <taxon>Viridiplantae</taxon>
        <taxon>Streptophyta</taxon>
        <taxon>Embryophyta</taxon>
        <taxon>Tracheophyta</taxon>
        <taxon>Spermatophyta</taxon>
        <taxon>Magnoliopsida</taxon>
        <taxon>eudicotyledons</taxon>
        <taxon>Gunneridae</taxon>
        <taxon>Pentapetalae</taxon>
        <taxon>rosids</taxon>
        <taxon>fabids</taxon>
        <taxon>Fabales</taxon>
        <taxon>Quillajaceae</taxon>
        <taxon>Quillaja</taxon>
    </lineage>
</organism>
<dbReference type="KEGG" id="qsa:O6P43_031419"/>
<evidence type="ECO:0000313" key="10">
    <source>
        <dbReference type="EMBL" id="KAJ7946498.1"/>
    </source>
</evidence>
<feature type="transmembrane region" description="Helical" evidence="9">
    <location>
        <begin position="149"/>
        <end position="170"/>
    </location>
</feature>
<keyword evidence="11" id="KW-1185">Reference proteome</keyword>
<keyword evidence="3 8" id="KW-0812">Transmembrane</keyword>
<comment type="function">
    <text evidence="8">May be involved in modulation of pathogen defense and leaf cell death.</text>
</comment>
<keyword evidence="6 8" id="KW-0472">Membrane</keyword>
<keyword evidence="7 8" id="KW-0568">Pathogenesis-related protein</keyword>
<feature type="transmembrane region" description="Helical" evidence="9">
    <location>
        <begin position="12"/>
        <end position="31"/>
    </location>
</feature>
<evidence type="ECO:0000256" key="6">
    <source>
        <dbReference type="ARBA" id="ARBA00023136"/>
    </source>
</evidence>
<feature type="transmembrane region" description="Helical" evidence="9">
    <location>
        <begin position="279"/>
        <end position="298"/>
    </location>
</feature>
<evidence type="ECO:0000313" key="11">
    <source>
        <dbReference type="Proteomes" id="UP001163823"/>
    </source>
</evidence>
<evidence type="ECO:0000256" key="9">
    <source>
        <dbReference type="SAM" id="Phobius"/>
    </source>
</evidence>
<name>A0AAD7P8L5_QUISA</name>
<dbReference type="PANTHER" id="PTHR31942:SF54">
    <property type="entry name" value="MLO-LIKE PROTEIN 13"/>
    <property type="match status" value="1"/>
</dbReference>
<evidence type="ECO:0000256" key="8">
    <source>
        <dbReference type="RuleBase" id="RU280816"/>
    </source>
</evidence>
<sequence length="492" mass="57141">MEETLNSSLEYTPTWIVAVVCSIIVLVSLLVERALHRFGKFLVRKKQDALFEALQKLKEELMVLGFISLLLTVTQNFITDFCIPPHLASHMLPCKIPVSSNGSETKNHGQNSYEVIINRRRLLSAESSSGHCEKKGKVQLLSLEALHHLHIFIFVLAVVHVIFCVTTMVLGGARIRQWKKWEDSVRKEISRSSEDSTRATHIQNHHHHEFFKEHGEGYWRKASVVSWVISLFKQFYGSVTESDYIALRQGFIKEHCPNNPYFNFHEYVVRTLEVDFRRVVGISWYLWLFVVLFLLINLEGWNTYFWLAFLPLILLLLVGAKLEHIIARMAQESFDRRKEEHQERVKPSDEYFWFNRPSLVLDLIHFILFQNSFEIAFFFWIWSTYGFDSCIMENLAYIIPRLLMGVIVQVLCSYSTLPLYALVTQMGSKFKEGMFDKNVESTILTWAEERKSRTDKMTQDLSNNTAEQEVLMTKGTTASTIELSCVVHPPSP</sequence>
<dbReference type="InterPro" id="IPR004326">
    <property type="entry name" value="Mlo"/>
</dbReference>
<evidence type="ECO:0000256" key="2">
    <source>
        <dbReference type="ARBA" id="ARBA00006574"/>
    </source>
</evidence>
<keyword evidence="4 8" id="KW-0611">Plant defense</keyword>
<accession>A0AAD7P8L5</accession>
<dbReference type="Proteomes" id="UP001163823">
    <property type="component" value="Chromosome 13"/>
</dbReference>
<dbReference type="EMBL" id="JARAOO010000013">
    <property type="protein sequence ID" value="KAJ7946498.1"/>
    <property type="molecule type" value="Genomic_DNA"/>
</dbReference>
<feature type="transmembrane region" description="Helical" evidence="9">
    <location>
        <begin position="61"/>
        <end position="78"/>
    </location>
</feature>
<keyword evidence="5 8" id="KW-1133">Transmembrane helix</keyword>
<evidence type="ECO:0000256" key="5">
    <source>
        <dbReference type="ARBA" id="ARBA00022989"/>
    </source>
</evidence>
<protein>
    <recommendedName>
        <fullName evidence="8">MLO-like protein</fullName>
    </recommendedName>
</protein>
<proteinExistence type="inferred from homology"/>
<comment type="similarity">
    <text evidence="2 8">Belongs to the MLO family.</text>
</comment>
<dbReference type="GO" id="GO:0016020">
    <property type="term" value="C:membrane"/>
    <property type="evidence" value="ECO:0007669"/>
    <property type="project" value="UniProtKB-SubCell"/>
</dbReference>
<dbReference type="PANTHER" id="PTHR31942">
    <property type="entry name" value="MLO-LIKE PROTEIN 1"/>
    <property type="match status" value="1"/>
</dbReference>
<comment type="domain">
    <text evidence="8">The C-terminus contains a calmodulin-binding domain, which binds calmodulin in a calcium-dependent fashion.</text>
</comment>
<reference evidence="10" key="1">
    <citation type="journal article" date="2023" name="Science">
        <title>Elucidation of the pathway for biosynthesis of saponin adjuvants from the soapbark tree.</title>
        <authorList>
            <person name="Reed J."/>
            <person name="Orme A."/>
            <person name="El-Demerdash A."/>
            <person name="Owen C."/>
            <person name="Martin L.B.B."/>
            <person name="Misra R.C."/>
            <person name="Kikuchi S."/>
            <person name="Rejzek M."/>
            <person name="Martin A.C."/>
            <person name="Harkess A."/>
            <person name="Leebens-Mack J."/>
            <person name="Louveau T."/>
            <person name="Stephenson M.J."/>
            <person name="Osbourn A."/>
        </authorList>
    </citation>
    <scope>NUCLEOTIDE SEQUENCE</scope>
    <source>
        <strain evidence="10">S10</strain>
    </source>
</reference>
<evidence type="ECO:0000256" key="3">
    <source>
        <dbReference type="ARBA" id="ARBA00022692"/>
    </source>
</evidence>
<comment type="subcellular location">
    <subcellularLocation>
        <location evidence="1 8">Membrane</location>
        <topology evidence="1 8">Multi-pass membrane protein</topology>
    </subcellularLocation>
</comment>
<evidence type="ECO:0000256" key="1">
    <source>
        <dbReference type="ARBA" id="ARBA00004141"/>
    </source>
</evidence>
<feature type="transmembrane region" description="Helical" evidence="9">
    <location>
        <begin position="402"/>
        <end position="423"/>
    </location>
</feature>
<evidence type="ECO:0000256" key="7">
    <source>
        <dbReference type="ARBA" id="ARBA00023265"/>
    </source>
</evidence>
<keyword evidence="8" id="KW-0112">Calmodulin-binding</keyword>
<dbReference type="AlphaFoldDB" id="A0AAD7P8L5"/>
<dbReference type="Pfam" id="PF03094">
    <property type="entry name" value="Mlo"/>
    <property type="match status" value="1"/>
</dbReference>
<dbReference type="GO" id="GO:0005516">
    <property type="term" value="F:calmodulin binding"/>
    <property type="evidence" value="ECO:0007669"/>
    <property type="project" value="UniProtKB-KW"/>
</dbReference>
<evidence type="ECO:0000256" key="4">
    <source>
        <dbReference type="ARBA" id="ARBA00022821"/>
    </source>
</evidence>
<feature type="transmembrane region" description="Helical" evidence="9">
    <location>
        <begin position="304"/>
        <end position="322"/>
    </location>
</feature>
<gene>
    <name evidence="8" type="primary">MLO</name>
    <name evidence="10" type="ORF">O6P43_031419</name>
</gene>